<evidence type="ECO:0000313" key="2">
    <source>
        <dbReference type="Proteomes" id="UP000017081"/>
    </source>
</evidence>
<name>U7V989_9FUSO</name>
<dbReference type="Gene3D" id="2.40.128.20">
    <property type="match status" value="1"/>
</dbReference>
<dbReference type="RefSeq" id="WP_023051892.1">
    <property type="nucleotide sequence ID" value="NZ_CP173065.2"/>
</dbReference>
<evidence type="ECO:0008006" key="3">
    <source>
        <dbReference type="Google" id="ProtNLM"/>
    </source>
</evidence>
<dbReference type="EMBL" id="AXZF01000111">
    <property type="protein sequence ID" value="ERT67674.1"/>
    <property type="molecule type" value="Genomic_DNA"/>
</dbReference>
<proteinExistence type="predicted"/>
<keyword evidence="2" id="KW-1185">Reference proteome</keyword>
<dbReference type="InterPro" id="IPR012674">
    <property type="entry name" value="Calycin"/>
</dbReference>
<dbReference type="Proteomes" id="UP000017081">
    <property type="component" value="Unassembled WGS sequence"/>
</dbReference>
<dbReference type="Pfam" id="PF09148">
    <property type="entry name" value="DUF1934"/>
    <property type="match status" value="1"/>
</dbReference>
<dbReference type="HOGENOM" id="CLU_163971_0_0_0"/>
<dbReference type="AlphaFoldDB" id="U7V989"/>
<comment type="caution">
    <text evidence="1">The sequence shown here is derived from an EMBL/GenBank/DDBJ whole genome shotgun (WGS) entry which is preliminary data.</text>
</comment>
<protein>
    <recommendedName>
        <fullName evidence="3">DUF1934 domain-containing protein</fullName>
    </recommendedName>
</protein>
<gene>
    <name evidence="1" type="ORF">HMPREF0202_02360</name>
</gene>
<reference evidence="1 2" key="1">
    <citation type="submission" date="2013-08" db="EMBL/GenBank/DDBJ databases">
        <authorList>
            <person name="Weinstock G."/>
            <person name="Sodergren E."/>
            <person name="Wylie T."/>
            <person name="Fulton L."/>
            <person name="Fulton R."/>
            <person name="Fronick C."/>
            <person name="O'Laughlin M."/>
            <person name="Godfrey J."/>
            <person name="Miner T."/>
            <person name="Herter B."/>
            <person name="Appelbaum E."/>
            <person name="Cordes M."/>
            <person name="Lek S."/>
            <person name="Wollam A."/>
            <person name="Pepin K.H."/>
            <person name="Palsikar V.B."/>
            <person name="Mitreva M."/>
            <person name="Wilson R.K."/>
        </authorList>
    </citation>
    <scope>NUCLEOTIDE SEQUENCE [LARGE SCALE GENOMIC DNA]</scope>
    <source>
        <strain evidence="1 2">ATCC BAA-474</strain>
    </source>
</reference>
<dbReference type="InterPro" id="IPR015231">
    <property type="entry name" value="DUF1934"/>
</dbReference>
<sequence>MAKIIINSTDSFGENISQKMIAKKVIENDVTIFTYDNKYGKGEIRISPYSTEILKFGEIQSKLLIKPEVKTNFIYKTSYFNKNFTVLCKKYVYSENKLTIAYVIYDNNIEINQLEIEIIEVQ</sequence>
<evidence type="ECO:0000313" key="1">
    <source>
        <dbReference type="EMBL" id="ERT67674.1"/>
    </source>
</evidence>
<accession>U7V989</accession>
<organism evidence="1 2">
    <name type="scientific">Cetobacterium somerae ATCC BAA-474</name>
    <dbReference type="NCBI Taxonomy" id="1319815"/>
    <lineage>
        <taxon>Bacteria</taxon>
        <taxon>Fusobacteriati</taxon>
        <taxon>Fusobacteriota</taxon>
        <taxon>Fusobacteriia</taxon>
        <taxon>Fusobacteriales</taxon>
        <taxon>Fusobacteriaceae</taxon>
        <taxon>Cetobacterium</taxon>
    </lineage>
</organism>
<dbReference type="STRING" id="1319815.HMPREF0202_02360"/>